<dbReference type="PANTHER" id="PTHR34512:SF30">
    <property type="entry name" value="OUTER MEMBRANE PROTEIN ASSEMBLY FACTOR BAMB"/>
    <property type="match status" value="1"/>
</dbReference>
<dbReference type="InterPro" id="IPR018247">
    <property type="entry name" value="EF_Hand_1_Ca_BS"/>
</dbReference>
<dbReference type="InterPro" id="IPR036439">
    <property type="entry name" value="Dockerin_dom_sf"/>
</dbReference>
<dbReference type="GO" id="GO:0000272">
    <property type="term" value="P:polysaccharide catabolic process"/>
    <property type="evidence" value="ECO:0007669"/>
    <property type="project" value="InterPro"/>
</dbReference>
<dbReference type="InterPro" id="IPR002372">
    <property type="entry name" value="PQQ_rpt_dom"/>
</dbReference>
<dbReference type="Gene3D" id="1.10.1330.10">
    <property type="entry name" value="Dockerin domain"/>
    <property type="match status" value="1"/>
</dbReference>
<dbReference type="Pfam" id="PF13360">
    <property type="entry name" value="PQQ_2"/>
    <property type="match status" value="1"/>
</dbReference>
<dbReference type="InterPro" id="IPR011047">
    <property type="entry name" value="Quinoprotein_ADH-like_sf"/>
</dbReference>
<dbReference type="AlphaFoldDB" id="A0A0G0I5W9"/>
<accession>A0A0G0I5W9</accession>
<reference evidence="3 4" key="1">
    <citation type="journal article" date="2015" name="Nature">
        <title>rRNA introns, odd ribosomes, and small enigmatic genomes across a large radiation of phyla.</title>
        <authorList>
            <person name="Brown C.T."/>
            <person name="Hug L.A."/>
            <person name="Thomas B.C."/>
            <person name="Sharon I."/>
            <person name="Castelle C.J."/>
            <person name="Singh A."/>
            <person name="Wilkins M.J."/>
            <person name="Williams K.H."/>
            <person name="Banfield J.F."/>
        </authorList>
    </citation>
    <scope>NUCLEOTIDE SEQUENCE [LARGE SCALE GENOMIC DNA]</scope>
</reference>
<evidence type="ECO:0000256" key="1">
    <source>
        <dbReference type="SAM" id="MobiDB-lite"/>
    </source>
</evidence>
<dbReference type="SUPFAM" id="SSF50998">
    <property type="entry name" value="Quinoprotein alcohol dehydrogenase-like"/>
    <property type="match status" value="1"/>
</dbReference>
<gene>
    <name evidence="3" type="ORF">US62_C0001G0018</name>
</gene>
<evidence type="ECO:0000313" key="4">
    <source>
        <dbReference type="Proteomes" id="UP000034603"/>
    </source>
</evidence>
<dbReference type="InterPro" id="IPR015943">
    <property type="entry name" value="WD40/YVTN_repeat-like_dom_sf"/>
</dbReference>
<proteinExistence type="predicted"/>
<comment type="caution">
    <text evidence="3">The sequence shown here is derived from an EMBL/GenBank/DDBJ whole genome shotgun (WGS) entry which is preliminary data.</text>
</comment>
<feature type="region of interest" description="Disordered" evidence="1">
    <location>
        <begin position="269"/>
        <end position="311"/>
    </location>
</feature>
<evidence type="ECO:0000313" key="3">
    <source>
        <dbReference type="EMBL" id="KKQ46375.1"/>
    </source>
</evidence>
<name>A0A0G0I5W9_9BACT</name>
<feature type="compositionally biased region" description="Polar residues" evidence="1">
    <location>
        <begin position="277"/>
        <end position="290"/>
    </location>
</feature>
<dbReference type="PROSITE" id="PS00018">
    <property type="entry name" value="EF_HAND_1"/>
    <property type="match status" value="1"/>
</dbReference>
<protein>
    <submittedName>
        <fullName evidence="3">PKD domain containing protein</fullName>
    </submittedName>
</protein>
<dbReference type="EMBL" id="LBTR01000001">
    <property type="protein sequence ID" value="KKQ46375.1"/>
    <property type="molecule type" value="Genomic_DNA"/>
</dbReference>
<evidence type="ECO:0000259" key="2">
    <source>
        <dbReference type="Pfam" id="PF13360"/>
    </source>
</evidence>
<dbReference type="PANTHER" id="PTHR34512">
    <property type="entry name" value="CELL SURFACE PROTEIN"/>
    <property type="match status" value="1"/>
</dbReference>
<sequence>MYMRVKIALSVIVGLLSFLSAFGIDTSYAQTSSDWYMAGANPARTSWVSEEPTFPNHFDGNYVLWYRPIEAYIPQHVQLVTVNDIVYVSTGRGLYALNANNGQTVWTFNTQLPLGNSPTVFDGIVYVGGFDHQLYALNANSGVKLWSHEADGGFSANPIVIRDQNTNNQTLVLVGNRDGYFYAIGGQGHPQAGQVVWRYSAGSPLTTSAAYANGIIYFSDLLNRFYALRVSPSASDRDVWVTLPQLGEPYASYWPVVFRDKVVFGKSESYRDGNRPGSASLNATGGQQTGHAERRDVAGLSPDGTLGTNLGPQSWSGGYSVVDMIYAREYLEEPTEAERISDPAGMNRYGHKPWRRQYFVINQSDGSEYTWDSDNDGLAEYLPVLLWRAESGPMYPPAVGGNGLLYIPGANYFGTPPNGSVRGYVSAWNPSFPNMLAYADNENYARDEPNAISMGGRLLFTSLCCDRLIFSIPTDRSLGSLFSPFSFWRYTLGGSGKAPGYDEMWYVMPVAIDRHQSTYVGALDWYGTSSDGIKTMNATYNSHGSQNSLVPHRGKLFIHRSNAIVALGTSTPLGKIPYLPVTTATSSVKVPNLTSKLDQEVQKMISAGLLKPGYHVQGQFALSLFGNLTTYFENPGDTLLALSLAYPHISDNLKSQLAQYLSQEVTAYWDSAAYSTRGWTEGVSRHPVPQAPEVERDFTNFPKVLNTNAALWQYPQINLYALWKYAQNVPESQRLSNQRLYQIAKSKVRAVPNPPVQYYATLEEYFTQFPYEHNGWIGGYIGYLNLQRLTYNLGSNSACTDLPSTEQTSCTTARTNLDRILPMRTQVFSKDSSYAYDRSVQHKLDTPRNYIWMTQELADYLVQQIPDKINQAMTEIQYLNQYWFVSRFENDMGESSHSTLWNYGPLFQAKAWLLKERREELVKYLDVPAFERGDLFYIQNLVTAIEAPSSGGPTATPIPIPGDANSDGRVDGVDYVIWLSHFNQNTGNGARDGDFNNDRVTNGADYVIWITNYTS</sequence>
<dbReference type="CDD" id="cd14256">
    <property type="entry name" value="Dockerin_I"/>
    <property type="match status" value="1"/>
</dbReference>
<dbReference type="SMART" id="SM00564">
    <property type="entry name" value="PQQ"/>
    <property type="match status" value="5"/>
</dbReference>
<dbReference type="SUPFAM" id="SSF63446">
    <property type="entry name" value="Type I dockerin domain"/>
    <property type="match status" value="1"/>
</dbReference>
<dbReference type="InterPro" id="IPR018391">
    <property type="entry name" value="PQQ_b-propeller_rpt"/>
</dbReference>
<organism evidence="3 4">
    <name type="scientific">Candidatus Woesebacteria bacterium GW2011_GWA1_37_8</name>
    <dbReference type="NCBI Taxonomy" id="1618546"/>
    <lineage>
        <taxon>Bacteria</taxon>
        <taxon>Candidatus Woeseibacteriota</taxon>
    </lineage>
</organism>
<feature type="domain" description="Pyrrolo-quinoline quinone repeat" evidence="2">
    <location>
        <begin position="82"/>
        <end position="208"/>
    </location>
</feature>
<dbReference type="Proteomes" id="UP000034603">
    <property type="component" value="Unassembled WGS sequence"/>
</dbReference>
<dbReference type="Gene3D" id="2.130.10.10">
    <property type="entry name" value="YVTN repeat-like/Quinoprotein amine dehydrogenase"/>
    <property type="match status" value="1"/>
</dbReference>